<accession>A0A9D2TLC0</accession>
<dbReference type="Proteomes" id="UP000823902">
    <property type="component" value="Unassembled WGS sequence"/>
</dbReference>
<dbReference type="GO" id="GO:0006310">
    <property type="term" value="P:DNA recombination"/>
    <property type="evidence" value="ECO:0007669"/>
    <property type="project" value="UniProtKB-KW"/>
</dbReference>
<dbReference type="GO" id="GO:0015074">
    <property type="term" value="P:DNA integration"/>
    <property type="evidence" value="ECO:0007669"/>
    <property type="project" value="InterPro"/>
</dbReference>
<gene>
    <name evidence="2" type="ORF">H9697_04920</name>
</gene>
<proteinExistence type="predicted"/>
<dbReference type="GO" id="GO:0003677">
    <property type="term" value="F:DNA binding"/>
    <property type="evidence" value="ECO:0007669"/>
    <property type="project" value="InterPro"/>
</dbReference>
<sequence>MNNVIRMPGKTPGEIRRNCIFRNRSVQITGESGEKELYPCIVLYETATDIPIYYTGLERYLCHLAKSRLLDGKTLETRAYAVCHFLNYLLWETDIRSLHECSLDTIRDFLKSSRRKQNGEEYNKDTWLRYRDYMTDFLVLYHEYNQDSLPFRYTGSELRTAIVLRDEKSHRKAAMVYPVSFHLKAPRTTHKKNRVLVDGYLDLLLYEAKKYEPDIALGIALGAYAGLREGEVVNISFGAVRTICRGFGIVSGVEIDLTGDALFFKGWDGRTDPGSIKKYRKQRVYPDFVQAVITLFDDHTASMAARSFPTGKNDPVFVNRQGSPMTVKTYTERVKSLFYQRFLPALRNTCEQQGTFAENAAFIDAYEAEYPGAHMFRHWFTMYLLTKAGLTSGEIMKWRGDSSQESMNDYIHENADMIRLFRETSYTFQEQILDAIGRRCLDGKA</sequence>
<reference evidence="2" key="1">
    <citation type="journal article" date="2021" name="PeerJ">
        <title>Extensive microbial diversity within the chicken gut microbiome revealed by metagenomics and culture.</title>
        <authorList>
            <person name="Gilroy R."/>
            <person name="Ravi A."/>
            <person name="Getino M."/>
            <person name="Pursley I."/>
            <person name="Horton D.L."/>
            <person name="Alikhan N.F."/>
            <person name="Baker D."/>
            <person name="Gharbi K."/>
            <person name="Hall N."/>
            <person name="Watson M."/>
            <person name="Adriaenssens E.M."/>
            <person name="Foster-Nyarko E."/>
            <person name="Jarju S."/>
            <person name="Secka A."/>
            <person name="Antonio M."/>
            <person name="Oren A."/>
            <person name="Chaudhuri R.R."/>
            <person name="La Ragione R."/>
            <person name="Hildebrand F."/>
            <person name="Pallen M.J."/>
        </authorList>
    </citation>
    <scope>NUCLEOTIDE SEQUENCE</scope>
    <source>
        <strain evidence="2">CHK196-7946</strain>
    </source>
</reference>
<evidence type="ECO:0000256" key="1">
    <source>
        <dbReference type="ARBA" id="ARBA00023172"/>
    </source>
</evidence>
<organism evidence="2 3">
    <name type="scientific">Candidatus Mediterraneibacter faecavium</name>
    <dbReference type="NCBI Taxonomy" id="2838668"/>
    <lineage>
        <taxon>Bacteria</taxon>
        <taxon>Bacillati</taxon>
        <taxon>Bacillota</taxon>
        <taxon>Clostridia</taxon>
        <taxon>Lachnospirales</taxon>
        <taxon>Lachnospiraceae</taxon>
        <taxon>Mediterraneibacter</taxon>
    </lineage>
</organism>
<keyword evidence="1" id="KW-0233">DNA recombination</keyword>
<dbReference type="Gene3D" id="1.10.443.10">
    <property type="entry name" value="Intergrase catalytic core"/>
    <property type="match status" value="1"/>
</dbReference>
<protein>
    <submittedName>
        <fullName evidence="2">Uncharacterized protein</fullName>
    </submittedName>
</protein>
<evidence type="ECO:0000313" key="3">
    <source>
        <dbReference type="Proteomes" id="UP000823902"/>
    </source>
</evidence>
<dbReference type="InterPro" id="IPR011010">
    <property type="entry name" value="DNA_brk_join_enz"/>
</dbReference>
<name>A0A9D2TLC0_9FIRM</name>
<dbReference type="EMBL" id="DWVY01000022">
    <property type="protein sequence ID" value="HJC74274.1"/>
    <property type="molecule type" value="Genomic_DNA"/>
</dbReference>
<dbReference type="InterPro" id="IPR013762">
    <property type="entry name" value="Integrase-like_cat_sf"/>
</dbReference>
<dbReference type="SUPFAM" id="SSF56349">
    <property type="entry name" value="DNA breaking-rejoining enzymes"/>
    <property type="match status" value="1"/>
</dbReference>
<evidence type="ECO:0000313" key="2">
    <source>
        <dbReference type="EMBL" id="HJC74274.1"/>
    </source>
</evidence>
<dbReference type="AlphaFoldDB" id="A0A9D2TLC0"/>
<reference evidence="2" key="2">
    <citation type="submission" date="2021-04" db="EMBL/GenBank/DDBJ databases">
        <authorList>
            <person name="Gilroy R."/>
        </authorList>
    </citation>
    <scope>NUCLEOTIDE SEQUENCE</scope>
    <source>
        <strain evidence="2">CHK196-7946</strain>
    </source>
</reference>
<comment type="caution">
    <text evidence="2">The sequence shown here is derived from an EMBL/GenBank/DDBJ whole genome shotgun (WGS) entry which is preliminary data.</text>
</comment>